<dbReference type="EMBL" id="NVUS01000027">
    <property type="protein sequence ID" value="PCI97729.1"/>
    <property type="molecule type" value="Genomic_DNA"/>
</dbReference>
<protein>
    <submittedName>
        <fullName evidence="1">Nucleoside kinase</fullName>
    </submittedName>
</protein>
<dbReference type="Gene3D" id="3.40.50.300">
    <property type="entry name" value="P-loop containing nucleotide triphosphate hydrolases"/>
    <property type="match status" value="1"/>
</dbReference>
<sequence>MGIRNYLIEGGSCTGKTAVCDELQRRGFHSIHGDRELAYQGDPKTGATLDGFVHEHHIWDVDKVKSLVADRGNELSFFCGGSRNFHHFIDLFDVVFVLDVDIDTLNERLGARPEDEFGSELSERELIVRLHITKSGIPENAVSVDANAPLADVVDEILRQVNV</sequence>
<keyword evidence="1" id="KW-0808">Transferase</keyword>
<keyword evidence="1" id="KW-0418">Kinase</keyword>
<reference evidence="1" key="2">
    <citation type="journal article" date="2018" name="ISME J.">
        <title>A dynamic microbial community with high functional redundancy inhabits the cold, oxic subseafloor aquifer.</title>
        <authorList>
            <person name="Tully B.J."/>
            <person name="Wheat C.G."/>
            <person name="Glazer B.T."/>
            <person name="Huber J.A."/>
        </authorList>
    </citation>
    <scope>NUCLEOTIDE SEQUENCE</scope>
    <source>
        <strain evidence="1">NORP83</strain>
    </source>
</reference>
<name>A0A2A4YT97_9PROT</name>
<organism evidence="1">
    <name type="scientific">OCS116 cluster bacterium</name>
    <dbReference type="NCBI Taxonomy" id="2030921"/>
    <lineage>
        <taxon>Bacteria</taxon>
        <taxon>Pseudomonadati</taxon>
        <taxon>Pseudomonadota</taxon>
        <taxon>Alphaproteobacteria</taxon>
        <taxon>OCS116 cluster</taxon>
    </lineage>
</organism>
<dbReference type="GO" id="GO:0016301">
    <property type="term" value="F:kinase activity"/>
    <property type="evidence" value="ECO:0007669"/>
    <property type="project" value="UniProtKB-KW"/>
</dbReference>
<evidence type="ECO:0000313" key="1">
    <source>
        <dbReference type="EMBL" id="PCI97729.1"/>
    </source>
</evidence>
<dbReference type="InterPro" id="IPR027417">
    <property type="entry name" value="P-loop_NTPase"/>
</dbReference>
<dbReference type="SUPFAM" id="SSF52540">
    <property type="entry name" value="P-loop containing nucleoside triphosphate hydrolases"/>
    <property type="match status" value="1"/>
</dbReference>
<comment type="caution">
    <text evidence="1">The sequence shown here is derived from an EMBL/GenBank/DDBJ whole genome shotgun (WGS) entry which is preliminary data.</text>
</comment>
<reference key="1">
    <citation type="submission" date="2017-08" db="EMBL/GenBank/DDBJ databases">
        <title>A dynamic microbial community with high functional redundancy inhabits the cold, oxic subseafloor aquifer.</title>
        <authorList>
            <person name="Tully B.J."/>
            <person name="Wheat C.G."/>
            <person name="Glazer B.T."/>
            <person name="Huber J.A."/>
        </authorList>
    </citation>
    <scope>NUCLEOTIDE SEQUENCE [LARGE SCALE GENOMIC DNA]</scope>
</reference>
<dbReference type="AlphaFoldDB" id="A0A2A4YT97"/>
<proteinExistence type="predicted"/>
<accession>A0A2A4YT97</accession>
<gene>
    <name evidence="1" type="ORF">COB13_15135</name>
</gene>